<protein>
    <recommendedName>
        <fullName evidence="2">RecF/RecN/SMC N-terminal domain-containing protein</fullName>
    </recommendedName>
</protein>
<dbReference type="Proteomes" id="UP000177480">
    <property type="component" value="Unassembled WGS sequence"/>
</dbReference>
<accession>A0A1G2G3K6</accession>
<dbReference type="InterPro" id="IPR027417">
    <property type="entry name" value="P-loop_NTPase"/>
</dbReference>
<evidence type="ECO:0000256" key="1">
    <source>
        <dbReference type="SAM" id="Coils"/>
    </source>
</evidence>
<evidence type="ECO:0000259" key="2">
    <source>
        <dbReference type="Pfam" id="PF02463"/>
    </source>
</evidence>
<name>A0A1G2G3K6_9BACT</name>
<feature type="coiled-coil region" evidence="1">
    <location>
        <begin position="532"/>
        <end position="559"/>
    </location>
</feature>
<dbReference type="Pfam" id="PF02463">
    <property type="entry name" value="SMC_N"/>
    <property type="match status" value="1"/>
</dbReference>
<proteinExistence type="predicted"/>
<reference evidence="3 4" key="1">
    <citation type="journal article" date="2016" name="Nat. Commun.">
        <title>Thousands of microbial genomes shed light on interconnected biogeochemical processes in an aquifer system.</title>
        <authorList>
            <person name="Anantharaman K."/>
            <person name="Brown C.T."/>
            <person name="Hug L.A."/>
            <person name="Sharon I."/>
            <person name="Castelle C.J."/>
            <person name="Probst A.J."/>
            <person name="Thomas B.C."/>
            <person name="Singh A."/>
            <person name="Wilkins M.J."/>
            <person name="Karaoz U."/>
            <person name="Brodie E.L."/>
            <person name="Williams K.H."/>
            <person name="Hubbard S.S."/>
            <person name="Banfield J.F."/>
        </authorList>
    </citation>
    <scope>NUCLEOTIDE SEQUENCE [LARGE SCALE GENOMIC DNA]</scope>
</reference>
<feature type="domain" description="RecF/RecN/SMC N-terminal" evidence="2">
    <location>
        <begin position="3"/>
        <end position="712"/>
    </location>
</feature>
<dbReference type="SUPFAM" id="SSF52540">
    <property type="entry name" value="P-loop containing nucleoside triphosphate hydrolases"/>
    <property type="match status" value="1"/>
</dbReference>
<organism evidence="3 4">
    <name type="scientific">Candidatus Ryanbacteria bacterium RIFCSPHIGHO2_01_FULL_45_22</name>
    <dbReference type="NCBI Taxonomy" id="1802114"/>
    <lineage>
        <taxon>Bacteria</taxon>
        <taxon>Candidatus Ryaniibacteriota</taxon>
    </lineage>
</organism>
<feature type="coiled-coil region" evidence="1">
    <location>
        <begin position="380"/>
        <end position="424"/>
    </location>
</feature>
<dbReference type="PANTHER" id="PTHR43977">
    <property type="entry name" value="STRUCTURAL MAINTENANCE OF CHROMOSOMES PROTEIN 3"/>
    <property type="match status" value="1"/>
</dbReference>
<dbReference type="AlphaFoldDB" id="A0A1G2G3K6"/>
<dbReference type="EMBL" id="MHNK01000001">
    <property type="protein sequence ID" value="OGZ44612.1"/>
    <property type="molecule type" value="Genomic_DNA"/>
</dbReference>
<dbReference type="Gene3D" id="3.40.50.300">
    <property type="entry name" value="P-loop containing nucleotide triphosphate hydrolases"/>
    <property type="match status" value="2"/>
</dbReference>
<evidence type="ECO:0000313" key="4">
    <source>
        <dbReference type="Proteomes" id="UP000177480"/>
    </source>
</evidence>
<comment type="caution">
    <text evidence="3">The sequence shown here is derived from an EMBL/GenBank/DDBJ whole genome shotgun (WGS) entry which is preliminary data.</text>
</comment>
<dbReference type="STRING" id="1802114.A2719_04340"/>
<keyword evidence="1" id="KW-0175">Coiled coil</keyword>
<feature type="coiled-coil region" evidence="1">
    <location>
        <begin position="248"/>
        <end position="275"/>
    </location>
</feature>
<sequence>MILKKLEIAGFKSFGKKVELEFDSPVTAIVGPNGSGKSNVSEAIRWVLGEQSMKSLRGKRGEDLIFHGSGSAAQLGKARVGITFDNAAQTFPVDFSEIVISREVYRDGVNEYRINDSQVRLKDIIELMSNVGVGGSGHHIISQGEADRVLYTSPKDRKNMIEDALGLRIYHIKQQEAERKLVSTAENMREVGMLRREIQPHMRFLAGEAKKIESSQKMREELVGLLGVYMNRETASLETLRRTFEEHEEPLKNELKEAEQLATALQNSLTKKQSLAVSSTPKDVEEAIRRLRVLDVNRPEIEREIGRVEGQLVVWGRKEAQPKGMRAWSAQEVETEMQSIISSIDIAIAFKTIETIHAKLSELKERITRFLTGGHKVNVVLDISQERRELEQMQEALQQQLQEHEEERKQLLEIKNKWDDLRRDSQKGFWEEQKLLRVGEERVYAAKDGLRSLELERERLRARVDEFNLEQTLAESFLESVIIEHAEPWSQDERLKEYQKIQRLRMKLEEAGGVNPHILQEYQEVQQRDVFLAKELDDLQKTEKSLVSLQEQLDTDLQQSFSEGIKKINTKFDELFQAMFGGGSAKLTLVKLQSREEHELGGPTAKLSEEVGVDITVDIPRKRVKNLDMLSGGERALTSIALLFAMSFVNPPPFLILDETDAALDEANSQRYGAMLKNLSDKTQLIVITHNRQTMKEAGVLYGVTMGSDGVSRLLSLKFEEATEVSKT</sequence>
<evidence type="ECO:0000313" key="3">
    <source>
        <dbReference type="EMBL" id="OGZ44612.1"/>
    </source>
</evidence>
<dbReference type="InterPro" id="IPR003395">
    <property type="entry name" value="RecF/RecN/SMC_N"/>
</dbReference>
<gene>
    <name evidence="3" type="ORF">A2719_04340</name>
</gene>